<name>A0A9N7UE38_PLEPL</name>
<dbReference type="GO" id="GO:0120547">
    <property type="term" value="F:heme A synthase activity"/>
    <property type="evidence" value="ECO:0007669"/>
    <property type="project" value="UniProtKB-EC"/>
</dbReference>
<dbReference type="InterPro" id="IPR009003">
    <property type="entry name" value="Peptidase_S1_PA"/>
</dbReference>
<reference evidence="13" key="1">
    <citation type="submission" date="2020-03" db="EMBL/GenBank/DDBJ databases">
        <authorList>
            <person name="Weist P."/>
        </authorList>
    </citation>
    <scope>NUCLEOTIDE SEQUENCE</scope>
</reference>
<keyword evidence="4" id="KW-0479">Metal-binding</keyword>
<keyword evidence="9 12" id="KW-0472">Membrane</keyword>
<dbReference type="EMBL" id="CADEAL010001113">
    <property type="protein sequence ID" value="CAB1429175.1"/>
    <property type="molecule type" value="Genomic_DNA"/>
</dbReference>
<dbReference type="InterPro" id="IPR003780">
    <property type="entry name" value="COX15/CtaA_fam"/>
</dbReference>
<evidence type="ECO:0000256" key="12">
    <source>
        <dbReference type="SAM" id="Phobius"/>
    </source>
</evidence>
<evidence type="ECO:0000256" key="9">
    <source>
        <dbReference type="ARBA" id="ARBA00023136"/>
    </source>
</evidence>
<feature type="transmembrane region" description="Helical" evidence="12">
    <location>
        <begin position="314"/>
        <end position="338"/>
    </location>
</feature>
<keyword evidence="5 12" id="KW-1133">Transmembrane helix</keyword>
<proteinExistence type="predicted"/>
<feature type="transmembrane region" description="Helical" evidence="12">
    <location>
        <begin position="151"/>
        <end position="169"/>
    </location>
</feature>
<comment type="caution">
    <text evidence="13">The sequence shown here is derived from an EMBL/GenBank/DDBJ whole genome shotgun (WGS) entry which is preliminary data.</text>
</comment>
<comment type="cofactor">
    <cofactor evidence="1">
        <name>heme b</name>
        <dbReference type="ChEBI" id="CHEBI:60344"/>
    </cofactor>
</comment>
<dbReference type="AlphaFoldDB" id="A0A9N7UE38"/>
<dbReference type="PANTHER" id="PTHR23289:SF2">
    <property type="entry name" value="CYTOCHROME C OXIDASE ASSEMBLY PROTEIN COX15 HOMOLOG"/>
    <property type="match status" value="1"/>
</dbReference>
<evidence type="ECO:0000256" key="4">
    <source>
        <dbReference type="ARBA" id="ARBA00022723"/>
    </source>
</evidence>
<evidence type="ECO:0000256" key="1">
    <source>
        <dbReference type="ARBA" id="ARBA00001970"/>
    </source>
</evidence>
<evidence type="ECO:0000256" key="6">
    <source>
        <dbReference type="ARBA" id="ARBA00023002"/>
    </source>
</evidence>
<accession>A0A9N7UE38</accession>
<comment type="catalytic activity">
    <reaction evidence="11">
        <text>Fe(II)-heme o + 2 A + H2O = Fe(II)-heme a + 2 AH2</text>
        <dbReference type="Rhea" id="RHEA:63388"/>
        <dbReference type="ChEBI" id="CHEBI:13193"/>
        <dbReference type="ChEBI" id="CHEBI:15377"/>
        <dbReference type="ChEBI" id="CHEBI:17499"/>
        <dbReference type="ChEBI" id="CHEBI:60530"/>
        <dbReference type="ChEBI" id="CHEBI:61715"/>
        <dbReference type="EC" id="1.17.99.9"/>
    </reaction>
    <physiologicalReaction direction="left-to-right" evidence="11">
        <dbReference type="Rhea" id="RHEA:63389"/>
    </physiologicalReaction>
</comment>
<keyword evidence="3 12" id="KW-0812">Transmembrane</keyword>
<dbReference type="Pfam" id="PF02628">
    <property type="entry name" value="COX15-CtaA"/>
    <property type="match status" value="1"/>
</dbReference>
<evidence type="ECO:0000313" key="14">
    <source>
        <dbReference type="Proteomes" id="UP001153269"/>
    </source>
</evidence>
<dbReference type="InterPro" id="IPR023754">
    <property type="entry name" value="HemeA_Synthase_type2"/>
</dbReference>
<comment type="pathway">
    <text evidence="10">Porphyrin-containing compound metabolism; heme A biosynthesis; heme A from heme O: step 1/1.</text>
</comment>
<comment type="subcellular location">
    <subcellularLocation>
        <location evidence="2">Membrane</location>
        <topology evidence="2">Multi-pass membrane protein</topology>
    </subcellularLocation>
</comment>
<dbReference type="GO" id="GO:0046872">
    <property type="term" value="F:metal ion binding"/>
    <property type="evidence" value="ECO:0007669"/>
    <property type="project" value="UniProtKB-KW"/>
</dbReference>
<feature type="transmembrane region" description="Helical" evidence="12">
    <location>
        <begin position="66"/>
        <end position="86"/>
    </location>
</feature>
<dbReference type="GO" id="GO:0005743">
    <property type="term" value="C:mitochondrial inner membrane"/>
    <property type="evidence" value="ECO:0007669"/>
    <property type="project" value="TreeGrafter"/>
</dbReference>
<dbReference type="SUPFAM" id="SSF50494">
    <property type="entry name" value="Trypsin-like serine proteases"/>
    <property type="match status" value="1"/>
</dbReference>
<evidence type="ECO:0000256" key="3">
    <source>
        <dbReference type="ARBA" id="ARBA00022692"/>
    </source>
</evidence>
<sequence>MLLSSVRTAMFCGCRGASRGFQPSNRSPQLRQWLVKRSQSTIATQAEAASVQAAASVPSVASNRILGRWLLGCSGLVVGAVVLGGVTRLTESGLSMVDWHLVREMRPPQSKAEWEAEFSKYQQYPEFKIMNHDMTLPEFKFIFYMEWGHRMWGRLVGLAYVLPTIYFWRKGYFTRSMKGKVLGLCGFVFFQGLLGCLWTGLTLLLPHHKIAETTRLMQLRRFAKGTGGLVFLTALSGAFVAGLDAGLVYNSFPKMGERWIPDDLLAFSPALKNVFENPTTVQFDHRILAISSLTAITGLYLFSRRMMLPRRAKVAINLLAAMAYAQVALGISTLLLYVPTPLAAVHQSGSVALLSLAIWVLAELRKLPK</sequence>
<feature type="transmembrane region" description="Helical" evidence="12">
    <location>
        <begin position="181"/>
        <end position="205"/>
    </location>
</feature>
<evidence type="ECO:0000256" key="8">
    <source>
        <dbReference type="ARBA" id="ARBA00023133"/>
    </source>
</evidence>
<evidence type="ECO:0000256" key="5">
    <source>
        <dbReference type="ARBA" id="ARBA00022989"/>
    </source>
</evidence>
<keyword evidence="8" id="KW-0350">Heme biosynthesis</keyword>
<gene>
    <name evidence="13" type="ORF">PLEPLA_LOCUS17150</name>
</gene>
<evidence type="ECO:0000256" key="2">
    <source>
        <dbReference type="ARBA" id="ARBA00004141"/>
    </source>
</evidence>
<keyword evidence="6" id="KW-0560">Oxidoreductase</keyword>
<evidence type="ECO:0000313" key="13">
    <source>
        <dbReference type="EMBL" id="CAB1429175.1"/>
    </source>
</evidence>
<evidence type="ECO:0000256" key="7">
    <source>
        <dbReference type="ARBA" id="ARBA00023004"/>
    </source>
</evidence>
<keyword evidence="14" id="KW-1185">Reference proteome</keyword>
<evidence type="ECO:0000256" key="11">
    <source>
        <dbReference type="ARBA" id="ARBA00048044"/>
    </source>
</evidence>
<dbReference type="GO" id="GO:0006784">
    <property type="term" value="P:heme A biosynthetic process"/>
    <property type="evidence" value="ECO:0007669"/>
    <property type="project" value="InterPro"/>
</dbReference>
<feature type="transmembrane region" description="Helical" evidence="12">
    <location>
        <begin position="285"/>
        <end position="302"/>
    </location>
</feature>
<organism evidence="13 14">
    <name type="scientific">Pleuronectes platessa</name>
    <name type="common">European plaice</name>
    <dbReference type="NCBI Taxonomy" id="8262"/>
    <lineage>
        <taxon>Eukaryota</taxon>
        <taxon>Metazoa</taxon>
        <taxon>Chordata</taxon>
        <taxon>Craniata</taxon>
        <taxon>Vertebrata</taxon>
        <taxon>Euteleostomi</taxon>
        <taxon>Actinopterygii</taxon>
        <taxon>Neopterygii</taxon>
        <taxon>Teleostei</taxon>
        <taxon>Neoteleostei</taxon>
        <taxon>Acanthomorphata</taxon>
        <taxon>Carangaria</taxon>
        <taxon>Pleuronectiformes</taxon>
        <taxon>Pleuronectoidei</taxon>
        <taxon>Pleuronectidae</taxon>
        <taxon>Pleuronectes</taxon>
    </lineage>
</organism>
<dbReference type="Proteomes" id="UP001153269">
    <property type="component" value="Unassembled WGS sequence"/>
</dbReference>
<dbReference type="PANTHER" id="PTHR23289">
    <property type="entry name" value="CYTOCHROME C OXIDASE ASSEMBLY PROTEIN COX15"/>
    <property type="match status" value="1"/>
</dbReference>
<feature type="transmembrane region" description="Helical" evidence="12">
    <location>
        <begin position="344"/>
        <end position="362"/>
    </location>
</feature>
<keyword evidence="7" id="KW-0408">Iron</keyword>
<evidence type="ECO:0000256" key="10">
    <source>
        <dbReference type="ARBA" id="ARBA00044501"/>
    </source>
</evidence>
<feature type="transmembrane region" description="Helical" evidence="12">
    <location>
        <begin position="226"/>
        <end position="249"/>
    </location>
</feature>
<protein>
    <submittedName>
        <fullName evidence="13">Uncharacterized protein</fullName>
    </submittedName>
</protein>
<dbReference type="GO" id="GO:0016653">
    <property type="term" value="F:oxidoreductase activity, acting on NAD(P)H, heme protein as acceptor"/>
    <property type="evidence" value="ECO:0007669"/>
    <property type="project" value="TreeGrafter"/>
</dbReference>